<keyword evidence="2" id="KW-1133">Transmembrane helix</keyword>
<dbReference type="Gene3D" id="2.60.40.2230">
    <property type="entry name" value="Uncharacterised protein YcnI-like PF07987, DUF1775"/>
    <property type="match status" value="1"/>
</dbReference>
<accession>A0ABZ1B6R7</accession>
<organism evidence="4 5">
    <name type="scientific">Blastococcus brunescens</name>
    <dbReference type="NCBI Taxonomy" id="1564165"/>
    <lineage>
        <taxon>Bacteria</taxon>
        <taxon>Bacillati</taxon>
        <taxon>Actinomycetota</taxon>
        <taxon>Actinomycetes</taxon>
        <taxon>Geodermatophilales</taxon>
        <taxon>Geodermatophilaceae</taxon>
        <taxon>Blastococcus</taxon>
    </lineage>
</organism>
<feature type="compositionally biased region" description="Low complexity" evidence="1">
    <location>
        <begin position="197"/>
        <end position="209"/>
    </location>
</feature>
<dbReference type="CDD" id="cd08545">
    <property type="entry name" value="YcnI_like"/>
    <property type="match status" value="1"/>
</dbReference>
<dbReference type="Pfam" id="PF07987">
    <property type="entry name" value="DUF1775"/>
    <property type="match status" value="1"/>
</dbReference>
<evidence type="ECO:0000256" key="2">
    <source>
        <dbReference type="SAM" id="Phobius"/>
    </source>
</evidence>
<gene>
    <name evidence="4" type="ORF">U6N30_05200</name>
</gene>
<feature type="region of interest" description="Disordered" evidence="1">
    <location>
        <begin position="197"/>
        <end position="218"/>
    </location>
</feature>
<feature type="transmembrane region" description="Helical" evidence="2">
    <location>
        <begin position="225"/>
        <end position="245"/>
    </location>
</feature>
<dbReference type="InterPro" id="IPR038507">
    <property type="entry name" value="YcnI-like_sf"/>
</dbReference>
<feature type="domain" description="YncI copper-binding" evidence="3">
    <location>
        <begin position="44"/>
        <end position="190"/>
    </location>
</feature>
<keyword evidence="5" id="KW-1185">Reference proteome</keyword>
<dbReference type="Proteomes" id="UP001324287">
    <property type="component" value="Chromosome"/>
</dbReference>
<sequence>MSSNAMPSSSTALPRYLARPLVLLAAVLAALVASVVVAGTASAHVTVASEDATPGGYGKLVFRVPNESDTASTIGLRIQIPEEAALASLRTQPVPGWTATLTTSDLDEPLDNHGQEISSYVSVVEFRAEAGSGIAPGEFQEFALSGGPFPDAEQLSFPAVQLYSDGSEAAWIEPSVDGAEPERPAPVLDLAADPADTADGAATATPGAEEAGHAHGEAENEPAGLALFLSILALLAGLGGVVLGWRANRRTVSA</sequence>
<keyword evidence="2" id="KW-0812">Transmembrane</keyword>
<dbReference type="EMBL" id="CP141261">
    <property type="protein sequence ID" value="WRL65089.1"/>
    <property type="molecule type" value="Genomic_DNA"/>
</dbReference>
<reference evidence="4 5" key="1">
    <citation type="submission" date="2023-12" db="EMBL/GenBank/DDBJ databases">
        <title>Blastococcus brunescens sp. nov., an actonobacterium isolated from sandstone collected in sahara desert.</title>
        <authorList>
            <person name="Gtari M."/>
            <person name="Ghodhbane F."/>
        </authorList>
    </citation>
    <scope>NUCLEOTIDE SEQUENCE [LARGE SCALE GENOMIC DNA]</scope>
    <source>
        <strain evidence="4 5">BMG 8361</strain>
    </source>
</reference>
<name>A0ABZ1B6R7_9ACTN</name>
<evidence type="ECO:0000256" key="1">
    <source>
        <dbReference type="SAM" id="MobiDB-lite"/>
    </source>
</evidence>
<dbReference type="RefSeq" id="WP_324276413.1">
    <property type="nucleotide sequence ID" value="NZ_CP141261.1"/>
</dbReference>
<evidence type="ECO:0000313" key="5">
    <source>
        <dbReference type="Proteomes" id="UP001324287"/>
    </source>
</evidence>
<protein>
    <submittedName>
        <fullName evidence="4">YcnI family protein</fullName>
    </submittedName>
</protein>
<evidence type="ECO:0000259" key="3">
    <source>
        <dbReference type="Pfam" id="PF07987"/>
    </source>
</evidence>
<proteinExistence type="predicted"/>
<keyword evidence="2" id="KW-0472">Membrane</keyword>
<evidence type="ECO:0000313" key="4">
    <source>
        <dbReference type="EMBL" id="WRL65089.1"/>
    </source>
</evidence>
<dbReference type="InterPro" id="IPR012533">
    <property type="entry name" value="YcnI-copper_dom"/>
</dbReference>